<dbReference type="Proteomes" id="UP000008070">
    <property type="component" value="Chromosome"/>
</dbReference>
<evidence type="ECO:0000256" key="1">
    <source>
        <dbReference type="SAM" id="MobiDB-lite"/>
    </source>
</evidence>
<accession>C7C815</accession>
<evidence type="ECO:0000313" key="4">
    <source>
        <dbReference type="Proteomes" id="UP000008070"/>
    </source>
</evidence>
<reference evidence="4" key="1">
    <citation type="journal article" date="2009" name="PLoS ONE">
        <title>Methylobacterium genome sequences: a reference blueprint to investigate microbial metabolism of C1 compounds from natural and industrial sources.</title>
        <authorList>
            <person name="Vuilleumier S."/>
            <person name="Chistoserdova L."/>
            <person name="Lee M.-C."/>
            <person name="Bringel F."/>
            <person name="Lajus A."/>
            <person name="Zhou Y."/>
            <person name="Gourion B."/>
            <person name="Barbe V."/>
            <person name="Chang J."/>
            <person name="Cruveiller S."/>
            <person name="Dossat C."/>
            <person name="Gillett W."/>
            <person name="Gruffaz C."/>
            <person name="Haugen E."/>
            <person name="Hourcade E."/>
            <person name="Levy R."/>
            <person name="Mangenot S."/>
            <person name="Muller E."/>
            <person name="Nadalig T."/>
            <person name="Pagni M."/>
            <person name="Penny C."/>
            <person name="Peyraud R."/>
            <person name="Robinson D.G."/>
            <person name="Roche D."/>
            <person name="Rouy Z."/>
            <person name="Saenampechek C."/>
            <person name="Salvignol G."/>
            <person name="Vallenet D."/>
            <person name="Wu Z."/>
            <person name="Marx C.J."/>
            <person name="Vorholt J.A."/>
            <person name="Olson M.V."/>
            <person name="Kaul R."/>
            <person name="Weissenbach J."/>
            <person name="Medigue C."/>
            <person name="Lidstrom M.E."/>
        </authorList>
    </citation>
    <scope>NUCLEOTIDE SEQUENCE [LARGE SCALE GENOMIC DNA]</scope>
    <source>
        <strain evidence="4">DSM 6343 / CIP 106787 / DM4</strain>
    </source>
</reference>
<dbReference type="AlphaFoldDB" id="C7C815"/>
<protein>
    <submittedName>
        <fullName evidence="3">Uncharacterized protein</fullName>
    </submittedName>
</protein>
<feature type="region of interest" description="Disordered" evidence="1">
    <location>
        <begin position="1"/>
        <end position="56"/>
    </location>
</feature>
<proteinExistence type="predicted"/>
<evidence type="ECO:0000256" key="2">
    <source>
        <dbReference type="SAM" id="Phobius"/>
    </source>
</evidence>
<evidence type="ECO:0000313" key="3">
    <source>
        <dbReference type="EMBL" id="CAX21944.1"/>
    </source>
</evidence>
<dbReference type="EMBL" id="FP103042">
    <property type="protein sequence ID" value="CAX21944.1"/>
    <property type="molecule type" value="Genomic_DNA"/>
</dbReference>
<sequence length="111" mass="11831">MGDAHHPLAARTRARQAKAAKPGWPERRRPVVPERQGCTGASPLPAGRRRRRGSSGPMIMNWLIDRLLVLGIALVVGGALAALSAAGFSRVGETCGFAALIASLVTIWLRR</sequence>
<organism evidence="3 4">
    <name type="scientific">Methylorubrum extorquens (strain DSM 6343 / CIP 106787 / DM4)</name>
    <name type="common">Methylobacterium extorquens</name>
    <dbReference type="NCBI Taxonomy" id="661410"/>
    <lineage>
        <taxon>Bacteria</taxon>
        <taxon>Pseudomonadati</taxon>
        <taxon>Pseudomonadota</taxon>
        <taxon>Alphaproteobacteria</taxon>
        <taxon>Hyphomicrobiales</taxon>
        <taxon>Methylobacteriaceae</taxon>
        <taxon>Methylorubrum</taxon>
    </lineage>
</organism>
<name>C7C815_METED</name>
<feature type="transmembrane region" description="Helical" evidence="2">
    <location>
        <begin position="91"/>
        <end position="109"/>
    </location>
</feature>
<dbReference type="KEGG" id="mdi:METDI0279"/>
<dbReference type="HOGENOM" id="CLU_2155360_0_0_5"/>
<feature type="transmembrane region" description="Helical" evidence="2">
    <location>
        <begin position="67"/>
        <end position="85"/>
    </location>
</feature>
<gene>
    <name evidence="3" type="ORF">METD_I0279</name>
</gene>
<keyword evidence="2" id="KW-0472">Membrane</keyword>
<keyword evidence="2" id="KW-1133">Transmembrane helix</keyword>
<keyword evidence="2" id="KW-0812">Transmembrane</keyword>